<feature type="compositionally biased region" description="Polar residues" evidence="1">
    <location>
        <begin position="21"/>
        <end position="34"/>
    </location>
</feature>
<feature type="region of interest" description="Disordered" evidence="1">
    <location>
        <begin position="18"/>
        <end position="93"/>
    </location>
</feature>
<proteinExistence type="predicted"/>
<keyword evidence="2" id="KW-0732">Signal</keyword>
<accession>A0A8J5II75</accession>
<reference evidence="3" key="1">
    <citation type="submission" date="2021-01" db="EMBL/GenBank/DDBJ databases">
        <title>Phytophthora aleatoria, a newly-described species from Pinus radiata is distinct from Phytophthora cactorum isolates based on comparative genomics.</title>
        <authorList>
            <person name="Mcdougal R."/>
            <person name="Panda P."/>
            <person name="Williams N."/>
            <person name="Studholme D.J."/>
        </authorList>
    </citation>
    <scope>NUCLEOTIDE SEQUENCE</scope>
    <source>
        <strain evidence="3">NZFS 4037</strain>
    </source>
</reference>
<evidence type="ECO:0000256" key="2">
    <source>
        <dbReference type="SAM" id="SignalP"/>
    </source>
</evidence>
<protein>
    <submittedName>
        <fullName evidence="3">Uncharacterized protein</fullName>
    </submittedName>
</protein>
<feature type="signal peptide" evidence="2">
    <location>
        <begin position="1"/>
        <end position="19"/>
    </location>
</feature>
<feature type="chain" id="PRO_5035325123" evidence="2">
    <location>
        <begin position="20"/>
        <end position="93"/>
    </location>
</feature>
<feature type="compositionally biased region" description="Low complexity" evidence="1">
    <location>
        <begin position="79"/>
        <end position="93"/>
    </location>
</feature>
<dbReference type="EMBL" id="JAENGY010002303">
    <property type="protein sequence ID" value="KAG6944686.1"/>
    <property type="molecule type" value="Genomic_DNA"/>
</dbReference>
<keyword evidence="4" id="KW-1185">Reference proteome</keyword>
<dbReference type="Proteomes" id="UP000709295">
    <property type="component" value="Unassembled WGS sequence"/>
</dbReference>
<organism evidence="3 4">
    <name type="scientific">Phytophthora aleatoria</name>
    <dbReference type="NCBI Taxonomy" id="2496075"/>
    <lineage>
        <taxon>Eukaryota</taxon>
        <taxon>Sar</taxon>
        <taxon>Stramenopiles</taxon>
        <taxon>Oomycota</taxon>
        <taxon>Peronosporomycetes</taxon>
        <taxon>Peronosporales</taxon>
        <taxon>Peronosporaceae</taxon>
        <taxon>Phytophthora</taxon>
    </lineage>
</organism>
<comment type="caution">
    <text evidence="3">The sequence shown here is derived from an EMBL/GenBank/DDBJ whole genome shotgun (WGS) entry which is preliminary data.</text>
</comment>
<feature type="non-terminal residue" evidence="3">
    <location>
        <position position="93"/>
    </location>
</feature>
<evidence type="ECO:0000313" key="3">
    <source>
        <dbReference type="EMBL" id="KAG6944686.1"/>
    </source>
</evidence>
<sequence length="93" mass="8948">MKIFFAAALIAAAMATASADSMGNMQTDLTQPPTATYAAGTDTLGSSIGTTGSSETTTSSGSSNSPIQSSGNGWGVPATGGSSETSTGSSTKT</sequence>
<feature type="compositionally biased region" description="Low complexity" evidence="1">
    <location>
        <begin position="40"/>
        <end position="71"/>
    </location>
</feature>
<gene>
    <name evidence="3" type="ORF">JG688_00016955</name>
</gene>
<evidence type="ECO:0000256" key="1">
    <source>
        <dbReference type="SAM" id="MobiDB-lite"/>
    </source>
</evidence>
<evidence type="ECO:0000313" key="4">
    <source>
        <dbReference type="Proteomes" id="UP000709295"/>
    </source>
</evidence>
<name>A0A8J5II75_9STRA</name>
<dbReference type="AlphaFoldDB" id="A0A8J5II75"/>